<sequence length="145" mass="17429">MSNVMNGKGLLDVPFWKKIFYVLISFLCLLVLSFVVFDSWRDLFSLIYLDEKVYFSWRVFLFCFGFPIAFHMFFSVILICFISKPKSFINRFFKIFTRMFFVVFVLSFPISLYTDYKLKSFGYLTCSKKSWVAPNEYVRNIKLCR</sequence>
<dbReference type="Proteomes" id="UP000221980">
    <property type="component" value="Unassembled WGS sequence"/>
</dbReference>
<feature type="transmembrane region" description="Helical" evidence="1">
    <location>
        <begin position="57"/>
        <end position="83"/>
    </location>
</feature>
<keyword evidence="1" id="KW-1133">Transmembrane helix</keyword>
<protein>
    <submittedName>
        <fullName evidence="2">Membrane protein</fullName>
    </submittedName>
</protein>
<keyword evidence="1" id="KW-0812">Transmembrane</keyword>
<feature type="transmembrane region" description="Helical" evidence="1">
    <location>
        <begin position="20"/>
        <end position="37"/>
    </location>
</feature>
<dbReference type="OrthoDB" id="6444833at2"/>
<organism evidence="2 3">
    <name type="scientific">Xenorhabdus miraniensis</name>
    <dbReference type="NCBI Taxonomy" id="351674"/>
    <lineage>
        <taxon>Bacteria</taxon>
        <taxon>Pseudomonadati</taxon>
        <taxon>Pseudomonadota</taxon>
        <taxon>Gammaproteobacteria</taxon>
        <taxon>Enterobacterales</taxon>
        <taxon>Morganellaceae</taxon>
        <taxon>Xenorhabdus</taxon>
    </lineage>
</organism>
<evidence type="ECO:0000256" key="1">
    <source>
        <dbReference type="SAM" id="Phobius"/>
    </source>
</evidence>
<dbReference type="EMBL" id="NITZ01000007">
    <property type="protein sequence ID" value="PHM49079.1"/>
    <property type="molecule type" value="Genomic_DNA"/>
</dbReference>
<feature type="transmembrane region" description="Helical" evidence="1">
    <location>
        <begin position="95"/>
        <end position="114"/>
    </location>
</feature>
<keyword evidence="1" id="KW-0472">Membrane</keyword>
<comment type="caution">
    <text evidence="2">The sequence shown here is derived from an EMBL/GenBank/DDBJ whole genome shotgun (WGS) entry which is preliminary data.</text>
</comment>
<reference evidence="2 3" key="1">
    <citation type="journal article" date="2017" name="Nat. Microbiol.">
        <title>Natural product diversity associated with the nematode symbionts Photorhabdus and Xenorhabdus.</title>
        <authorList>
            <person name="Tobias N.J."/>
            <person name="Wolff H."/>
            <person name="Djahanschiri B."/>
            <person name="Grundmann F."/>
            <person name="Kronenwerth M."/>
            <person name="Shi Y.M."/>
            <person name="Simonyi S."/>
            <person name="Grun P."/>
            <person name="Shapiro-Ilan D."/>
            <person name="Pidot S.J."/>
            <person name="Stinear T.P."/>
            <person name="Ebersberger I."/>
            <person name="Bode H.B."/>
        </authorList>
    </citation>
    <scope>NUCLEOTIDE SEQUENCE [LARGE SCALE GENOMIC DNA]</scope>
    <source>
        <strain evidence="2 3">DSM 17902</strain>
    </source>
</reference>
<accession>A0A2D0JRV7</accession>
<dbReference type="AlphaFoldDB" id="A0A2D0JRV7"/>
<keyword evidence="3" id="KW-1185">Reference proteome</keyword>
<gene>
    <name evidence="2" type="ORF">Xmir_01864</name>
</gene>
<proteinExistence type="predicted"/>
<name>A0A2D0JRV7_9GAMM</name>
<dbReference type="Pfam" id="PF06836">
    <property type="entry name" value="DUF1240"/>
    <property type="match status" value="1"/>
</dbReference>
<evidence type="ECO:0000313" key="2">
    <source>
        <dbReference type="EMBL" id="PHM49079.1"/>
    </source>
</evidence>
<evidence type="ECO:0000313" key="3">
    <source>
        <dbReference type="Proteomes" id="UP000221980"/>
    </source>
</evidence>
<dbReference type="InterPro" id="IPR010665">
    <property type="entry name" value="DUF1240"/>
</dbReference>